<comment type="caution">
    <text evidence="7">The sequence shown here is derived from an EMBL/GenBank/DDBJ whole genome shotgun (WGS) entry which is preliminary data.</text>
</comment>
<dbReference type="SUPFAM" id="SSF52540">
    <property type="entry name" value="P-loop containing nucleoside triphosphate hydrolases"/>
    <property type="match status" value="1"/>
</dbReference>
<feature type="compositionally biased region" description="Gly residues" evidence="5">
    <location>
        <begin position="219"/>
        <end position="238"/>
    </location>
</feature>
<dbReference type="InterPro" id="IPR027417">
    <property type="entry name" value="P-loop_NTPase"/>
</dbReference>
<dbReference type="InterPro" id="IPR003959">
    <property type="entry name" value="ATPase_AAA_core"/>
</dbReference>
<feature type="compositionally biased region" description="Basic and acidic residues" evidence="5">
    <location>
        <begin position="185"/>
        <end position="196"/>
    </location>
</feature>
<dbReference type="PANTHER" id="PTHR23074:SF17">
    <property type="entry name" value="FIDGETIN-LIKE PROTEIN 1"/>
    <property type="match status" value="1"/>
</dbReference>
<dbReference type="GO" id="GO:0005524">
    <property type="term" value="F:ATP binding"/>
    <property type="evidence" value="ECO:0007669"/>
    <property type="project" value="UniProtKB-KW"/>
</dbReference>
<dbReference type="GO" id="GO:0016887">
    <property type="term" value="F:ATP hydrolysis activity"/>
    <property type="evidence" value="ECO:0007669"/>
    <property type="project" value="InterPro"/>
</dbReference>
<dbReference type="InterPro" id="IPR050304">
    <property type="entry name" value="MT-severing_AAA_ATPase"/>
</dbReference>
<dbReference type="Gene3D" id="3.40.50.300">
    <property type="entry name" value="P-loop containing nucleotide triphosphate hydrolases"/>
    <property type="match status" value="1"/>
</dbReference>
<dbReference type="Pfam" id="PF00004">
    <property type="entry name" value="AAA"/>
    <property type="match status" value="1"/>
</dbReference>
<dbReference type="FunFam" id="3.40.50.300:FF:000093">
    <property type="entry name" value="Fidgetin-like 1"/>
    <property type="match status" value="1"/>
</dbReference>
<organism evidence="7 8">
    <name type="scientific">Prymnesium parvum</name>
    <name type="common">Toxic golden alga</name>
    <dbReference type="NCBI Taxonomy" id="97485"/>
    <lineage>
        <taxon>Eukaryota</taxon>
        <taxon>Haptista</taxon>
        <taxon>Haptophyta</taxon>
        <taxon>Prymnesiophyceae</taxon>
        <taxon>Prymnesiales</taxon>
        <taxon>Prymnesiaceae</taxon>
        <taxon>Prymnesium</taxon>
    </lineage>
</organism>
<feature type="compositionally biased region" description="Low complexity" evidence="5">
    <location>
        <begin position="117"/>
        <end position="127"/>
    </location>
</feature>
<gene>
    <name evidence="7" type="ORF">AB1Y20_008077</name>
</gene>
<proteinExistence type="inferred from homology"/>
<comment type="similarity">
    <text evidence="1 4">Belongs to the AAA ATPase family.</text>
</comment>
<feature type="domain" description="AAA+ ATPase" evidence="6">
    <location>
        <begin position="416"/>
        <end position="553"/>
    </location>
</feature>
<keyword evidence="3 4" id="KW-0067">ATP-binding</keyword>
<dbReference type="AlphaFoldDB" id="A0AB34IW36"/>
<protein>
    <recommendedName>
        <fullName evidence="6">AAA+ ATPase domain-containing protein</fullName>
    </recommendedName>
</protein>
<dbReference type="Pfam" id="PF09336">
    <property type="entry name" value="Vps4_C"/>
    <property type="match status" value="1"/>
</dbReference>
<dbReference type="Pfam" id="PF17862">
    <property type="entry name" value="AAA_lid_3"/>
    <property type="match status" value="1"/>
</dbReference>
<feature type="region of interest" description="Disordered" evidence="5">
    <location>
        <begin position="317"/>
        <end position="345"/>
    </location>
</feature>
<dbReference type="InterPro" id="IPR015415">
    <property type="entry name" value="Spast_Vps4_C"/>
</dbReference>
<dbReference type="Proteomes" id="UP001515480">
    <property type="component" value="Unassembled WGS sequence"/>
</dbReference>
<evidence type="ECO:0000313" key="7">
    <source>
        <dbReference type="EMBL" id="KAL1507228.1"/>
    </source>
</evidence>
<keyword evidence="8" id="KW-1185">Reference proteome</keyword>
<feature type="region of interest" description="Disordered" evidence="5">
    <location>
        <begin position="271"/>
        <end position="297"/>
    </location>
</feature>
<dbReference type="EMBL" id="JBGBPQ010000018">
    <property type="protein sequence ID" value="KAL1507228.1"/>
    <property type="molecule type" value="Genomic_DNA"/>
</dbReference>
<dbReference type="Gene3D" id="1.10.8.60">
    <property type="match status" value="1"/>
</dbReference>
<dbReference type="SMART" id="SM00382">
    <property type="entry name" value="AAA"/>
    <property type="match status" value="1"/>
</dbReference>
<reference evidence="7 8" key="1">
    <citation type="journal article" date="2024" name="Science">
        <title>Giant polyketide synthase enzymes in the biosynthesis of giant marine polyether toxins.</title>
        <authorList>
            <person name="Fallon T.R."/>
            <person name="Shende V.V."/>
            <person name="Wierzbicki I.H."/>
            <person name="Pendleton A.L."/>
            <person name="Watervoot N.F."/>
            <person name="Auber R.P."/>
            <person name="Gonzalez D.J."/>
            <person name="Wisecaver J.H."/>
            <person name="Moore B.S."/>
        </authorList>
    </citation>
    <scope>NUCLEOTIDE SEQUENCE [LARGE SCALE GENOMIC DNA]</scope>
    <source>
        <strain evidence="7 8">12B1</strain>
    </source>
</reference>
<feature type="region of interest" description="Disordered" evidence="5">
    <location>
        <begin position="213"/>
        <end position="240"/>
    </location>
</feature>
<feature type="region of interest" description="Disordered" evidence="5">
    <location>
        <begin position="180"/>
        <end position="199"/>
    </location>
</feature>
<feature type="compositionally biased region" description="Low complexity" evidence="5">
    <location>
        <begin position="335"/>
        <end position="345"/>
    </location>
</feature>
<keyword evidence="2 4" id="KW-0547">Nucleotide-binding</keyword>
<evidence type="ECO:0000256" key="4">
    <source>
        <dbReference type="RuleBase" id="RU003651"/>
    </source>
</evidence>
<dbReference type="PROSITE" id="PS00674">
    <property type="entry name" value="AAA"/>
    <property type="match status" value="1"/>
</dbReference>
<name>A0AB34IW36_PRYPA</name>
<evidence type="ECO:0000259" key="6">
    <source>
        <dbReference type="SMART" id="SM00382"/>
    </source>
</evidence>
<dbReference type="InterPro" id="IPR041569">
    <property type="entry name" value="AAA_lid_3"/>
</dbReference>
<dbReference type="InterPro" id="IPR003960">
    <property type="entry name" value="ATPase_AAA_CS"/>
</dbReference>
<dbReference type="InterPro" id="IPR003593">
    <property type="entry name" value="AAA+_ATPase"/>
</dbReference>
<dbReference type="FunFam" id="1.10.8.60:FF:000022">
    <property type="entry name" value="Fidgetin like 1"/>
    <property type="match status" value="1"/>
</dbReference>
<feature type="region of interest" description="Disordered" evidence="5">
    <location>
        <begin position="117"/>
        <end position="158"/>
    </location>
</feature>
<evidence type="ECO:0000256" key="3">
    <source>
        <dbReference type="ARBA" id="ARBA00022840"/>
    </source>
</evidence>
<dbReference type="PANTHER" id="PTHR23074">
    <property type="entry name" value="AAA DOMAIN-CONTAINING"/>
    <property type="match status" value="1"/>
</dbReference>
<evidence type="ECO:0000256" key="2">
    <source>
        <dbReference type="ARBA" id="ARBA00022741"/>
    </source>
</evidence>
<accession>A0AB34IW36</accession>
<evidence type="ECO:0000256" key="1">
    <source>
        <dbReference type="ARBA" id="ARBA00006914"/>
    </source>
</evidence>
<evidence type="ECO:0000256" key="5">
    <source>
        <dbReference type="SAM" id="MobiDB-lite"/>
    </source>
</evidence>
<sequence length="670" mass="70688">MAADVQGDPCTWYADLRAMGACAASRGDTSAVGVLRLRGGVLLDDLPPRHPARCAHWRSAADEDLLDPALLAMAREDLGLPPDRCAPAADDVQLPSLAQLAASDAFRPLAAWLQSHAPPAHQPAAAPVEPPRSHTAHGRRVGEPPGAREPSPSCFPAWRAPPAAHAAVPHERARLEPCQAGAASAREEHAAWEHGGEPPSMFVSAARKLRADEARGRGGRGGGYAEAGQRGGRGGGPPGLRAALDGAPEMTGGYKGGARPGAARVPGLQRRAGGANRPFVAPTLHKPPGYGEERGKGYGEERSYVYGEERGTGYGEDRGRARACGGGGSHPVGQARAGASEPAEGESAAVSELMEHEALRGVDAKLVEQILNEIVDRSPGVGWDAIAGLQFAKQSVREITVLPLLRPDIFRGARQPPKGLLLFGPPGTGKTLIAKAIATDSSATFFSISASSLMSKWMGEGEKMVRALFAVARAKQPSVIFIDEVDSILSQRREGEQEGTIRVKNEILVQMDGASAGGVDERVLVVGATNRPQELDDAARRRLQKRLLIPLPDAVAREQMLTRGLRDVKHTLAAAELAAVVSTTEGYSGSDMTGLCREAAMGPCRDPGVERLLLNGELDELRSVCHADFVNALTLVRASVSAKELEGFEEWNKLFGSFSRSTQAPVAGPQ</sequence>
<evidence type="ECO:0000313" key="8">
    <source>
        <dbReference type="Proteomes" id="UP001515480"/>
    </source>
</evidence>